<comment type="caution">
    <text evidence="2">The sequence shown here is derived from an EMBL/GenBank/DDBJ whole genome shotgun (WGS) entry which is preliminary data.</text>
</comment>
<reference evidence="2" key="1">
    <citation type="submission" date="2021-02" db="EMBL/GenBank/DDBJ databases">
        <title>First Annotated Genome of the Yellow-green Alga Tribonema minus.</title>
        <authorList>
            <person name="Mahan K.M."/>
        </authorList>
    </citation>
    <scope>NUCLEOTIDE SEQUENCE</scope>
    <source>
        <strain evidence="2">UTEX B ZZ1240</strain>
    </source>
</reference>
<proteinExistence type="predicted"/>
<gene>
    <name evidence="2" type="ORF">JKP88DRAFT_248183</name>
</gene>
<accession>A0A836CBM5</accession>
<dbReference type="EMBL" id="JAFCMP010000516">
    <property type="protein sequence ID" value="KAG5178301.1"/>
    <property type="molecule type" value="Genomic_DNA"/>
</dbReference>
<name>A0A836CBM5_9STRA</name>
<dbReference type="Proteomes" id="UP000664859">
    <property type="component" value="Unassembled WGS sequence"/>
</dbReference>
<feature type="compositionally biased region" description="Basic residues" evidence="1">
    <location>
        <begin position="115"/>
        <end position="130"/>
    </location>
</feature>
<keyword evidence="3" id="KW-1185">Reference proteome</keyword>
<dbReference type="AlphaFoldDB" id="A0A836CBM5"/>
<feature type="region of interest" description="Disordered" evidence="1">
    <location>
        <begin position="95"/>
        <end position="133"/>
    </location>
</feature>
<evidence type="ECO:0000313" key="2">
    <source>
        <dbReference type="EMBL" id="KAG5178301.1"/>
    </source>
</evidence>
<feature type="region of interest" description="Disordered" evidence="1">
    <location>
        <begin position="1"/>
        <end position="68"/>
    </location>
</feature>
<protein>
    <submittedName>
        <fullName evidence="2">Uncharacterized protein</fullName>
    </submittedName>
</protein>
<organism evidence="2 3">
    <name type="scientific">Tribonema minus</name>
    <dbReference type="NCBI Taxonomy" id="303371"/>
    <lineage>
        <taxon>Eukaryota</taxon>
        <taxon>Sar</taxon>
        <taxon>Stramenopiles</taxon>
        <taxon>Ochrophyta</taxon>
        <taxon>PX clade</taxon>
        <taxon>Xanthophyceae</taxon>
        <taxon>Tribonematales</taxon>
        <taxon>Tribonemataceae</taxon>
        <taxon>Tribonema</taxon>
    </lineage>
</organism>
<sequence>MCQAPSLVPTTAAASTATSKRKVRFAPDSSSSSSASRPSSFSGMAPTTTVHQQEQHHQEQQQQPLRKRRRLTLECVDDMLSGFFTSITEAATALPRNEKKVSTGMPAEGKEGTAIRRRSASSTSRRHQASPRHLGGALESALASSISADFGLMLLAMEADKERSARRSAACMCPSVALAGVSMTASAAVACSA</sequence>
<feature type="compositionally biased region" description="Low complexity" evidence="1">
    <location>
        <begin position="26"/>
        <end position="42"/>
    </location>
</feature>
<evidence type="ECO:0000256" key="1">
    <source>
        <dbReference type="SAM" id="MobiDB-lite"/>
    </source>
</evidence>
<evidence type="ECO:0000313" key="3">
    <source>
        <dbReference type="Proteomes" id="UP000664859"/>
    </source>
</evidence>